<evidence type="ECO:0000313" key="8">
    <source>
        <dbReference type="EMBL" id="GAO98132.1"/>
    </source>
</evidence>
<name>A0A0K8MCD9_9PROT</name>
<dbReference type="PANTHER" id="PTHR36115">
    <property type="entry name" value="PROLINE-RICH ANTIGEN HOMOLOG-RELATED"/>
    <property type="match status" value="1"/>
</dbReference>
<evidence type="ECO:0000259" key="7">
    <source>
        <dbReference type="Pfam" id="PF06271"/>
    </source>
</evidence>
<protein>
    <submittedName>
        <fullName evidence="8">RDD family protein</fullName>
    </submittedName>
</protein>
<evidence type="ECO:0000256" key="4">
    <source>
        <dbReference type="ARBA" id="ARBA00022989"/>
    </source>
</evidence>
<evidence type="ECO:0000256" key="6">
    <source>
        <dbReference type="SAM" id="Phobius"/>
    </source>
</evidence>
<dbReference type="InterPro" id="IPR010432">
    <property type="entry name" value="RDD"/>
</dbReference>
<keyword evidence="3 6" id="KW-0812">Transmembrane</keyword>
<keyword evidence="2" id="KW-1003">Cell membrane</keyword>
<organism evidence="8 9">
    <name type="scientific">Caedimonas varicaedens</name>
    <dbReference type="NCBI Taxonomy" id="1629334"/>
    <lineage>
        <taxon>Bacteria</taxon>
        <taxon>Pseudomonadati</taxon>
        <taxon>Pseudomonadota</taxon>
        <taxon>Alphaproteobacteria</taxon>
        <taxon>Holosporales</taxon>
        <taxon>Caedimonadaceae</taxon>
        <taxon>Caedimonas</taxon>
    </lineage>
</organism>
<keyword evidence="9" id="KW-1185">Reference proteome</keyword>
<dbReference type="OrthoDB" id="9793824at2"/>
<feature type="transmembrane region" description="Helical" evidence="6">
    <location>
        <begin position="21"/>
        <end position="42"/>
    </location>
</feature>
<evidence type="ECO:0000256" key="1">
    <source>
        <dbReference type="ARBA" id="ARBA00004651"/>
    </source>
</evidence>
<dbReference type="EMBL" id="BBVC01000025">
    <property type="protein sequence ID" value="GAO98132.1"/>
    <property type="molecule type" value="Genomic_DNA"/>
</dbReference>
<dbReference type="GO" id="GO:0005886">
    <property type="term" value="C:plasma membrane"/>
    <property type="evidence" value="ECO:0007669"/>
    <property type="project" value="UniProtKB-SubCell"/>
</dbReference>
<reference evidence="8 9" key="1">
    <citation type="submission" date="2015-03" db="EMBL/GenBank/DDBJ databases">
        <title>Caedibacter varicaedens, whole genome shotgun sequence.</title>
        <authorList>
            <person name="Suzuki H."/>
            <person name="Dapper A.L."/>
            <person name="Gibson A.K."/>
            <person name="Jackson C."/>
            <person name="Lee H."/>
            <person name="Pejaver V.R."/>
            <person name="Doak T."/>
            <person name="Lynch M."/>
        </authorList>
    </citation>
    <scope>NUCLEOTIDE SEQUENCE [LARGE SCALE GENOMIC DNA]</scope>
</reference>
<dbReference type="Proteomes" id="UP000036771">
    <property type="component" value="Unassembled WGS sequence"/>
</dbReference>
<keyword evidence="5 6" id="KW-0472">Membrane</keyword>
<gene>
    <name evidence="8" type="ORF">Cva_00780</name>
</gene>
<feature type="transmembrane region" description="Helical" evidence="6">
    <location>
        <begin position="83"/>
        <end position="103"/>
    </location>
</feature>
<feature type="domain" description="RDD" evidence="7">
    <location>
        <begin position="18"/>
        <end position="170"/>
    </location>
</feature>
<accession>A0A0K8MCD9</accession>
<evidence type="ECO:0000256" key="3">
    <source>
        <dbReference type="ARBA" id="ARBA00022692"/>
    </source>
</evidence>
<comment type="caution">
    <text evidence="8">The sequence shown here is derived from an EMBL/GenBank/DDBJ whole genome shotgun (WGS) entry which is preliminary data.</text>
</comment>
<feature type="transmembrane region" description="Helical" evidence="6">
    <location>
        <begin position="139"/>
        <end position="158"/>
    </location>
</feature>
<sequence length="178" mass="20183">MAKNKLVSDEVSVKKCSYAGFWIRAGAAVIDFIILIFLEGLMKKLFFSFPTYIKVKGDIENMFFDPSTFFECVKNGSYEVYCYGSVFTPGWVSFLLAVLYYAAQQSSRLQATLGMRAFGLKIIDEEEQRISFVRAAIRYVASLFSAMILGIGYLMIAFTPRKQALHDMITSVYVIRTV</sequence>
<evidence type="ECO:0000256" key="2">
    <source>
        <dbReference type="ARBA" id="ARBA00022475"/>
    </source>
</evidence>
<evidence type="ECO:0000313" key="9">
    <source>
        <dbReference type="Proteomes" id="UP000036771"/>
    </source>
</evidence>
<dbReference type="Pfam" id="PF06271">
    <property type="entry name" value="RDD"/>
    <property type="match status" value="1"/>
</dbReference>
<evidence type="ECO:0000256" key="5">
    <source>
        <dbReference type="ARBA" id="ARBA00023136"/>
    </source>
</evidence>
<dbReference type="AlphaFoldDB" id="A0A0K8MCD9"/>
<proteinExistence type="predicted"/>
<keyword evidence="4 6" id="KW-1133">Transmembrane helix</keyword>
<dbReference type="STRING" id="1629334.Cva_00780"/>
<comment type="subcellular location">
    <subcellularLocation>
        <location evidence="1">Cell membrane</location>
        <topology evidence="1">Multi-pass membrane protein</topology>
    </subcellularLocation>
</comment>
<dbReference type="InterPro" id="IPR051791">
    <property type="entry name" value="Pra-immunoreactive"/>
</dbReference>